<evidence type="ECO:0000256" key="1">
    <source>
        <dbReference type="ARBA" id="ARBA00004651"/>
    </source>
</evidence>
<proteinExistence type="inferred from homology"/>
<dbReference type="GO" id="GO:0043190">
    <property type="term" value="C:ATP-binding cassette (ABC) transporter complex"/>
    <property type="evidence" value="ECO:0007669"/>
    <property type="project" value="InterPro"/>
</dbReference>
<dbReference type="Proteomes" id="UP000256486">
    <property type="component" value="Unassembled WGS sequence"/>
</dbReference>
<dbReference type="InterPro" id="IPR010065">
    <property type="entry name" value="AA_ABC_transptr_permease_3TM"/>
</dbReference>
<keyword evidence="8 9" id="KW-0472">Membrane</keyword>
<feature type="domain" description="ABC transmembrane type-1" evidence="10">
    <location>
        <begin position="14"/>
        <end position="203"/>
    </location>
</feature>
<comment type="subcellular location">
    <subcellularLocation>
        <location evidence="1 9">Cell membrane</location>
        <topology evidence="1 9">Multi-pass membrane protein</topology>
    </subcellularLocation>
</comment>
<reference evidence="11 12" key="1">
    <citation type="submission" date="2017-04" db="EMBL/GenBank/DDBJ databases">
        <title>Comparative genome analysis of Subtercola boreus.</title>
        <authorList>
            <person name="Cho Y.-J."/>
            <person name="Cho A."/>
            <person name="Kim O.-S."/>
            <person name="Lee J.-I."/>
        </authorList>
    </citation>
    <scope>NUCLEOTIDE SEQUENCE [LARGE SCALE GENOMIC DNA]</scope>
    <source>
        <strain evidence="11 12">K300</strain>
    </source>
</reference>
<dbReference type="Pfam" id="PF00528">
    <property type="entry name" value="BPD_transp_1"/>
    <property type="match status" value="1"/>
</dbReference>
<dbReference type="PANTHER" id="PTHR30614:SF37">
    <property type="entry name" value="AMINO-ACID ABC TRANSPORTER PERMEASE PROTEIN YHDX-RELATED"/>
    <property type="match status" value="1"/>
</dbReference>
<dbReference type="InterPro" id="IPR035906">
    <property type="entry name" value="MetI-like_sf"/>
</dbReference>
<organism evidence="11 12">
    <name type="scientific">Subtercola boreus</name>
    <dbReference type="NCBI Taxonomy" id="120213"/>
    <lineage>
        <taxon>Bacteria</taxon>
        <taxon>Bacillati</taxon>
        <taxon>Actinomycetota</taxon>
        <taxon>Actinomycetes</taxon>
        <taxon>Micrococcales</taxon>
        <taxon>Microbacteriaceae</taxon>
        <taxon>Subtercola</taxon>
    </lineage>
</organism>
<dbReference type="SUPFAM" id="SSF161098">
    <property type="entry name" value="MetI-like"/>
    <property type="match status" value="1"/>
</dbReference>
<dbReference type="InterPro" id="IPR043429">
    <property type="entry name" value="ArtM/GltK/GlnP/TcyL/YhdX-like"/>
</dbReference>
<evidence type="ECO:0000256" key="8">
    <source>
        <dbReference type="ARBA" id="ARBA00023136"/>
    </source>
</evidence>
<keyword evidence="6" id="KW-0029">Amino-acid transport</keyword>
<keyword evidence="4" id="KW-1003">Cell membrane</keyword>
<evidence type="ECO:0000313" key="12">
    <source>
        <dbReference type="Proteomes" id="UP000256486"/>
    </source>
</evidence>
<keyword evidence="5 9" id="KW-0812">Transmembrane</keyword>
<feature type="transmembrane region" description="Helical" evidence="9">
    <location>
        <begin position="62"/>
        <end position="84"/>
    </location>
</feature>
<evidence type="ECO:0000256" key="2">
    <source>
        <dbReference type="ARBA" id="ARBA00010072"/>
    </source>
</evidence>
<dbReference type="Gene3D" id="1.10.3720.10">
    <property type="entry name" value="MetI-like"/>
    <property type="match status" value="1"/>
</dbReference>
<gene>
    <name evidence="11" type="ORF">B7R54_06675</name>
</gene>
<dbReference type="NCBIfam" id="TIGR01726">
    <property type="entry name" value="HEQRo_perm_3TM"/>
    <property type="match status" value="1"/>
</dbReference>
<accession>A0A3E0VG72</accession>
<comment type="similarity">
    <text evidence="2">Belongs to the binding-protein-dependent transport system permease family. HisMQ subfamily.</text>
</comment>
<dbReference type="CDD" id="cd06261">
    <property type="entry name" value="TM_PBP2"/>
    <property type="match status" value="1"/>
</dbReference>
<dbReference type="OrthoDB" id="3181282at2"/>
<name>A0A3E0VG72_9MICO</name>
<evidence type="ECO:0000259" key="10">
    <source>
        <dbReference type="PROSITE" id="PS50928"/>
    </source>
</evidence>
<comment type="caution">
    <text evidence="11">The sequence shown here is derived from an EMBL/GenBank/DDBJ whole genome shotgun (WGS) entry which is preliminary data.</text>
</comment>
<dbReference type="GO" id="GO:0006865">
    <property type="term" value="P:amino acid transport"/>
    <property type="evidence" value="ECO:0007669"/>
    <property type="project" value="UniProtKB-KW"/>
</dbReference>
<keyword evidence="7 9" id="KW-1133">Transmembrane helix</keyword>
<evidence type="ECO:0000256" key="4">
    <source>
        <dbReference type="ARBA" id="ARBA00022475"/>
    </source>
</evidence>
<feature type="transmembrane region" description="Helical" evidence="9">
    <location>
        <begin position="20"/>
        <end position="41"/>
    </location>
</feature>
<keyword evidence="3 9" id="KW-0813">Transport</keyword>
<evidence type="ECO:0000256" key="7">
    <source>
        <dbReference type="ARBA" id="ARBA00022989"/>
    </source>
</evidence>
<keyword evidence="12" id="KW-1185">Reference proteome</keyword>
<dbReference type="GO" id="GO:0022857">
    <property type="term" value="F:transmembrane transporter activity"/>
    <property type="evidence" value="ECO:0007669"/>
    <property type="project" value="InterPro"/>
</dbReference>
<evidence type="ECO:0000256" key="3">
    <source>
        <dbReference type="ARBA" id="ARBA00022448"/>
    </source>
</evidence>
<dbReference type="RefSeq" id="WP_116414341.1">
    <property type="nucleotide sequence ID" value="NZ_NBWZ01000001.1"/>
</dbReference>
<evidence type="ECO:0000256" key="6">
    <source>
        <dbReference type="ARBA" id="ARBA00022970"/>
    </source>
</evidence>
<dbReference type="PROSITE" id="PS50928">
    <property type="entry name" value="ABC_TM1"/>
    <property type="match status" value="1"/>
</dbReference>
<dbReference type="InterPro" id="IPR000515">
    <property type="entry name" value="MetI-like"/>
</dbReference>
<dbReference type="EMBL" id="NBWZ01000001">
    <property type="protein sequence ID" value="RFA08944.1"/>
    <property type="molecule type" value="Genomic_DNA"/>
</dbReference>
<evidence type="ECO:0000313" key="11">
    <source>
        <dbReference type="EMBL" id="RFA08944.1"/>
    </source>
</evidence>
<evidence type="ECO:0000256" key="9">
    <source>
        <dbReference type="RuleBase" id="RU363032"/>
    </source>
</evidence>
<evidence type="ECO:0000256" key="5">
    <source>
        <dbReference type="ARBA" id="ARBA00022692"/>
    </source>
</evidence>
<sequence length="214" mass="23167">MVIFDNLPLYLEAFLQTLALLLLTTLFALPLGAVIAAMRISPIGSLRATATVYTEILRNTPLVLVFIFCFVVLPILGVILPFMFSAVLALTLYTAPFFAEAIRSGINGVPVGQAEAARSIGMTFGQTVTLVVLPQAVRSVVPPIINVMIALTKNTSIAGGFFIFELFNSGRRLVNENGDQVILVLVGVAAFYLLITIPLGQLADFLERRVVIKR</sequence>
<protein>
    <submittedName>
        <fullName evidence="11">Amino acid ABC transporter permease</fullName>
    </submittedName>
</protein>
<feature type="transmembrane region" description="Helical" evidence="9">
    <location>
        <begin position="181"/>
        <end position="206"/>
    </location>
</feature>
<dbReference type="AlphaFoldDB" id="A0A3E0VG72"/>
<dbReference type="PANTHER" id="PTHR30614">
    <property type="entry name" value="MEMBRANE COMPONENT OF AMINO ACID ABC TRANSPORTER"/>
    <property type="match status" value="1"/>
</dbReference>